<dbReference type="OrthoDB" id="21661at10239"/>
<dbReference type="GeneID" id="22647402"/>
<dbReference type="PROSITE" id="PS50088">
    <property type="entry name" value="ANK_REPEAT"/>
    <property type="match status" value="4"/>
</dbReference>
<dbReference type="PROSITE" id="PS50297">
    <property type="entry name" value="ANK_REP_REGION"/>
    <property type="match status" value="2"/>
</dbReference>
<sequence>MDPSAMSLAIMEDGIEAALYNYIYYARTRATAEMVCMLIEAGADVNYTGPLEKTPLHEYMHNHHPKDVRVVQALLRAGAFVDLSERCCGATPLHLCMRMGFVDLRLLRMLLGGRRLVSTSVFNTQFMSSLLREYMLHRDSRPCDEGVVQFLMRYGANVNDNGGVGRSILHACASICPTRSLLRTLLRFGANVNARDLYGSTPLGVLVRSASATLDLMDVLVDAGADVRALDDRGNTMLHQHAQSRRPRARVVQRLLELGCDHRSQNADGNTPLHVMAMQTSCKCSIIRLLLEAGANVDAPNAHSDRTPLHMAASYGNSRACMRLLSLGADAFRRSAMGQTPLACMVSGDLVECTTRVLVGRPQALDVAASLAVAENRSGRSVRKCVAYVVARAGASALPVDVLEAHAAYVRECEEEVARMRGILVGDPAMSLLDIMCSQETPPTVLCRRAAARALQQLRLYRESMRVRLQHMRHRTDLVARLANAIGPCSMPADVISLVLLRVPTSQLRQSCGLSGDFSMR</sequence>
<dbReference type="RefSeq" id="YP_009112743.1">
    <property type="nucleotide sequence ID" value="NC_025963.1"/>
</dbReference>
<dbReference type="Pfam" id="PF12796">
    <property type="entry name" value="Ank_2"/>
    <property type="match status" value="1"/>
</dbReference>
<dbReference type="InterPro" id="IPR002110">
    <property type="entry name" value="Ankyrin_rpt"/>
</dbReference>
<evidence type="ECO:0000256" key="1">
    <source>
        <dbReference type="ARBA" id="ARBA00022737"/>
    </source>
</evidence>
<proteinExistence type="predicted"/>
<evidence type="ECO:0000313" key="4">
    <source>
        <dbReference type="EMBL" id="AIZ77255.1"/>
    </source>
</evidence>
<dbReference type="EMBL" id="KM502564">
    <property type="protein sequence ID" value="AIZ77255.1"/>
    <property type="molecule type" value="Genomic_DNA"/>
</dbReference>
<feature type="repeat" description="ANK" evidence="3">
    <location>
        <begin position="198"/>
        <end position="232"/>
    </location>
</feature>
<protein>
    <submittedName>
        <fullName evidence="4">Putative ankyrin repeat protein</fullName>
    </submittedName>
</protein>
<evidence type="ECO:0000256" key="3">
    <source>
        <dbReference type="PROSITE-ProRule" id="PRU00023"/>
    </source>
</evidence>
<feature type="repeat" description="ANK" evidence="3">
    <location>
        <begin position="304"/>
        <end position="336"/>
    </location>
</feature>
<dbReference type="KEGG" id="vg:22647402"/>
<dbReference type="Gene3D" id="1.25.40.20">
    <property type="entry name" value="Ankyrin repeat-containing domain"/>
    <property type="match status" value="3"/>
</dbReference>
<feature type="repeat" description="ANK" evidence="3">
    <location>
        <begin position="164"/>
        <end position="197"/>
    </location>
</feature>
<dbReference type="Pfam" id="PF00023">
    <property type="entry name" value="Ank"/>
    <property type="match status" value="1"/>
</dbReference>
<keyword evidence="2 3" id="KW-0040">ANK repeat</keyword>
<evidence type="ECO:0000313" key="5">
    <source>
        <dbReference type="Proteomes" id="UP000107385"/>
    </source>
</evidence>
<accession>A0A0A7M9L4</accession>
<name>A0A0A7M9L4_9POXV</name>
<dbReference type="SUPFAM" id="SSF48403">
    <property type="entry name" value="Ankyrin repeat"/>
    <property type="match status" value="2"/>
</dbReference>
<dbReference type="InterPro" id="IPR036770">
    <property type="entry name" value="Ankyrin_rpt-contain_sf"/>
</dbReference>
<organism evidence="4 5">
    <name type="scientific">Parapoxvirus red deer/HL953</name>
    <dbReference type="NCBI Taxonomy" id="1579460"/>
    <lineage>
        <taxon>Viruses</taxon>
        <taxon>Varidnaviria</taxon>
        <taxon>Bamfordvirae</taxon>
        <taxon>Nucleocytoviricota</taxon>
        <taxon>Pokkesviricetes</taxon>
        <taxon>Chitovirales</taxon>
        <taxon>Poxviridae</taxon>
        <taxon>Chordopoxvirinae</taxon>
        <taxon>Parapoxvirus</taxon>
        <taxon>Parapoxvirus reddeerpox</taxon>
        <taxon>Red deerpox virus</taxon>
    </lineage>
</organism>
<dbReference type="PRINTS" id="PR01415">
    <property type="entry name" value="ANKYRIN"/>
</dbReference>
<keyword evidence="1" id="KW-0677">Repeat</keyword>
<feature type="repeat" description="ANK" evidence="3">
    <location>
        <begin position="268"/>
        <end position="302"/>
    </location>
</feature>
<dbReference type="SMART" id="SM00248">
    <property type="entry name" value="ANK"/>
    <property type="match status" value="9"/>
</dbReference>
<keyword evidence="5" id="KW-1185">Reference proteome</keyword>
<dbReference type="PANTHER" id="PTHR24171">
    <property type="entry name" value="ANKYRIN REPEAT DOMAIN-CONTAINING PROTEIN 39-RELATED"/>
    <property type="match status" value="1"/>
</dbReference>
<evidence type="ECO:0000256" key="2">
    <source>
        <dbReference type="ARBA" id="ARBA00023043"/>
    </source>
</evidence>
<dbReference type="Proteomes" id="UP000107385">
    <property type="component" value="Segment"/>
</dbReference>
<reference evidence="4 5" key="1">
    <citation type="submission" date="2014-09" db="EMBL/GenBank/DDBJ databases">
        <title>Parapoxvirus (PPV) of red deer reveals sub-clinical infection and confirms a unique species.</title>
        <authorList>
            <person name="Friederichs S."/>
            <person name="Stefan K."/>
            <person name="Helmut B."/>
            <person name="Heike L."/>
            <person name="Mathias B."/>
        </authorList>
    </citation>
    <scope>NUCLEOTIDE SEQUENCE [LARGE SCALE GENOMIC DNA]</scope>
    <source>
        <strain evidence="4">HL953</strain>
    </source>
</reference>